<proteinExistence type="predicted"/>
<feature type="compositionally biased region" description="Basic and acidic residues" evidence="1">
    <location>
        <begin position="12"/>
        <end position="22"/>
    </location>
</feature>
<feature type="compositionally biased region" description="Polar residues" evidence="1">
    <location>
        <begin position="1"/>
        <end position="10"/>
    </location>
</feature>
<protein>
    <submittedName>
        <fullName evidence="2">Uncharacterized protein</fullName>
    </submittedName>
</protein>
<keyword evidence="3" id="KW-1185">Reference proteome</keyword>
<evidence type="ECO:0000313" key="2">
    <source>
        <dbReference type="EMBL" id="EGT34676.1"/>
    </source>
</evidence>
<organism evidence="3">
    <name type="scientific">Caenorhabditis brenneri</name>
    <name type="common">Nematode worm</name>
    <dbReference type="NCBI Taxonomy" id="135651"/>
    <lineage>
        <taxon>Eukaryota</taxon>
        <taxon>Metazoa</taxon>
        <taxon>Ecdysozoa</taxon>
        <taxon>Nematoda</taxon>
        <taxon>Chromadorea</taxon>
        <taxon>Rhabditida</taxon>
        <taxon>Rhabditina</taxon>
        <taxon>Rhabditomorpha</taxon>
        <taxon>Rhabditoidea</taxon>
        <taxon>Rhabditidae</taxon>
        <taxon>Peloderinae</taxon>
        <taxon>Caenorhabditis</taxon>
    </lineage>
</organism>
<gene>
    <name evidence="2" type="ORF">CAEBREN_01007</name>
</gene>
<dbReference type="Proteomes" id="UP000008068">
    <property type="component" value="Unassembled WGS sequence"/>
</dbReference>
<dbReference type="AlphaFoldDB" id="G0ML43"/>
<accession>G0ML43</accession>
<evidence type="ECO:0000313" key="3">
    <source>
        <dbReference type="Proteomes" id="UP000008068"/>
    </source>
</evidence>
<reference evidence="3" key="1">
    <citation type="submission" date="2011-07" db="EMBL/GenBank/DDBJ databases">
        <authorList>
            <consortium name="Caenorhabditis brenneri Sequencing and Analysis Consortium"/>
            <person name="Wilson R.K."/>
        </authorList>
    </citation>
    <scope>NUCLEOTIDE SEQUENCE [LARGE SCALE GENOMIC DNA]</scope>
    <source>
        <strain evidence="3">PB2801</strain>
    </source>
</reference>
<dbReference type="HOGENOM" id="CLU_2742298_0_0_1"/>
<dbReference type="InParanoid" id="G0ML43"/>
<feature type="region of interest" description="Disordered" evidence="1">
    <location>
        <begin position="1"/>
        <end position="31"/>
    </location>
</feature>
<sequence>MEGCQQNAKNYSEIDKRGRDEQNGNGNYGITVDNRLTQEKSLEKGVNDQNLQSVGYWSDKVAEFRHFEVGQ</sequence>
<dbReference type="EMBL" id="GL379799">
    <property type="protein sequence ID" value="EGT34676.1"/>
    <property type="molecule type" value="Genomic_DNA"/>
</dbReference>
<evidence type="ECO:0000256" key="1">
    <source>
        <dbReference type="SAM" id="MobiDB-lite"/>
    </source>
</evidence>
<name>G0ML43_CAEBE</name>